<feature type="transmembrane region" description="Helical" evidence="11">
    <location>
        <begin position="1306"/>
        <end position="1331"/>
    </location>
</feature>
<evidence type="ECO:0000256" key="1">
    <source>
        <dbReference type="ARBA" id="ARBA00000900"/>
    </source>
</evidence>
<feature type="transmembrane region" description="Helical" evidence="11">
    <location>
        <begin position="1211"/>
        <end position="1232"/>
    </location>
</feature>
<feature type="transmembrane region" description="Helical" evidence="11">
    <location>
        <begin position="1439"/>
        <end position="1457"/>
    </location>
</feature>
<name>A0ABQ7K4V6_9FUNG</name>
<feature type="compositionally biased region" description="Acidic residues" evidence="10">
    <location>
        <begin position="1582"/>
        <end position="1594"/>
    </location>
</feature>
<feature type="compositionally biased region" description="Polar residues" evidence="10">
    <location>
        <begin position="282"/>
        <end position="294"/>
    </location>
</feature>
<feature type="transmembrane region" description="Helical" evidence="11">
    <location>
        <begin position="63"/>
        <end position="86"/>
    </location>
</feature>
<protein>
    <recommendedName>
        <fullName evidence="4">RING-type E3 ubiquitin transferase</fullName>
        <ecNumber evidence="4">2.3.2.27</ecNumber>
    </recommendedName>
</protein>
<keyword evidence="9 11" id="KW-0472">Membrane</keyword>
<reference evidence="13 14" key="1">
    <citation type="journal article" date="2020" name="Fungal Divers.">
        <title>Resolving the Mortierellaceae phylogeny through synthesis of multi-gene phylogenetics and phylogenomics.</title>
        <authorList>
            <person name="Vandepol N."/>
            <person name="Liber J."/>
            <person name="Desiro A."/>
            <person name="Na H."/>
            <person name="Kennedy M."/>
            <person name="Barry K."/>
            <person name="Grigoriev I.V."/>
            <person name="Miller A.N."/>
            <person name="O'Donnell K."/>
            <person name="Stajich J.E."/>
            <person name="Bonito G."/>
        </authorList>
    </citation>
    <scope>NUCLEOTIDE SEQUENCE [LARGE SCALE GENOMIC DNA]</scope>
    <source>
        <strain evidence="13 14">AD045</strain>
    </source>
</reference>
<evidence type="ECO:0000256" key="9">
    <source>
        <dbReference type="ARBA" id="ARBA00023136"/>
    </source>
</evidence>
<dbReference type="PANTHER" id="PTHR13145">
    <property type="entry name" value="SSM4 PROTEIN"/>
    <property type="match status" value="1"/>
</dbReference>
<evidence type="ECO:0000256" key="6">
    <source>
        <dbReference type="ARBA" id="ARBA00022692"/>
    </source>
</evidence>
<dbReference type="Proteomes" id="UP001194696">
    <property type="component" value="Unassembled WGS sequence"/>
</dbReference>
<feature type="region of interest" description="Disordered" evidence="10">
    <location>
        <begin position="588"/>
        <end position="629"/>
    </location>
</feature>
<feature type="transmembrane region" description="Helical" evidence="11">
    <location>
        <begin position="834"/>
        <end position="853"/>
    </location>
</feature>
<sequence>MEDEEGCVVAKAHQNSPYSTRANAQEAFVTFTRIVYSPEMPASIPPTVLIRRAFDKVGNGIQFFLRGILVAFIWLVILPYFTIWIWRLYFWIGETFAFRANGLETPMWNTTTFFSSWHNVTATPSTSSGKDKALDGISFLFQSIAPEHQWISKFILDCFEGQIISSSVAVTFVVIFLFREWVVQNQEAEVVRGPMDDAAAPIPGAEDNNVVGFNVEHAVEHLIAAHHQMEALVEGEVSSSDSSDSSDSEEDSDSDINQTRIFSRPTTSSPTDSVRPMDFPDPSSTRMTQLTPSIQEPRPAYFWETDNAGEGSSSGSTALPPISVVSPNESSSTLAVVRPSTERTFSADPTTGVYASTNTLDRSGRRPSALGVRSRQGVSFRAPEDLPSLDDTANYPAPRVGYVYDASQQTFHPDTRWVPAAASSAPLLASDLGLASAPTTGSLLNIDDAYRANGMRRPWATQNFNGEGPSNSDNSHSAHGENRRRIHSKDGTSLYWRSEIPLSYDNIYLNPDGGEMTYAEKVIRYEELCRTTDIVASEALPIRWRPSDAPRIQQPPEEMPEALDARARQRQEMVRQINERGIRMRRNGPAPAPIPIVRDGRAAPAVRPPPPLPPPRAPRVPPAARANQDDQADDMNMDLNEEELEGILEVIGMHGSYWVLIQNSLLMSALMCASLGLGVWIPFMIGKTTLLMNPFNILRMPLDLLSRLTDPVLDYVIDRMLPFIGTTLSTIWSTVNSLASPILSPIAGSSLGSAALTPLDVLYEEQIAPLWKAFIESMVAGGGLTQDMQPVDSPIVDAVQNITQGSLALNRTVVSQIARKWTELAYGSSSSDKIAAVAIGYFILFAIAFWYFIKTEHVYGETFAKMTRDVLRQQGLILRIAFFVAMETMIFPLCCGIAIGLSTLPVFQGASFATRMAFYKHSPNWFLLMHWLVGTAFMFNFSLFVSVCRVVARPGVMWFIRDPNDQGFNPIREILERPFMWQLRKLGSGALTYFTLIFLGITLPTHFVKFVMKGVLPLRWPVDEPISDLPIDLLLFHLVVPLTFRWLDPTNRVKALFSAWWRQLSRWLRVSSFMYTTDNQRFYEEEGHIVYRTWKAWLLRSRPPIPGLEQNEHDCVGSGEELDIDAPVLFVRDGGWYRVPNTDRIVQMKNRRVLVPVDENGNALNPNDDLPGEVDQLMDNLPRNRDDPNPPVDPKENTTIVYGPPHFKRRLIAFMIILWISVMTSLVISVVSPMVLGRAIFALKSTRPVHDVYSFVVGIYFLGGIWYAVDWTSTKVHAIYTRGTGPIDSRAVLGVLWTAFKVTAKLTYFVLAFGVLMPFTLGLMVELFVVLPLRNAIDEDTSVIFMVDWAVGLLYMKIIHRILTVLPNNRFALDMNRVFVGANVNRWDAGLATRRLILPVFGICALVVVGPFVCAWIAAEAFGLTGAARYRVFRQAYPVVMMIGLVVFGLWECVVVVRGWSQYVRDQEYLVGRQLHNLREEATPADILAPAESTVESEIVPVDDAAGALADQEIDVVGDGDPMTDGYGELAGKRTYGRFHSNYDREGLYNDKNGGIEGSKDALSDSVYTPLLRSSARQVVDPELDLGSDWDDEGSASRTRPRRSLRLARQAARRDDSYNEV</sequence>
<feature type="compositionally biased region" description="Pro residues" evidence="10">
    <location>
        <begin position="606"/>
        <end position="621"/>
    </location>
</feature>
<evidence type="ECO:0000313" key="13">
    <source>
        <dbReference type="EMBL" id="KAG0290589.1"/>
    </source>
</evidence>
<evidence type="ECO:0000256" key="11">
    <source>
        <dbReference type="SAM" id="Phobius"/>
    </source>
</evidence>
<feature type="region of interest" description="Disordered" evidence="10">
    <location>
        <begin position="459"/>
        <end position="486"/>
    </location>
</feature>
<dbReference type="EC" id="2.3.2.27" evidence="4"/>
<feature type="compositionally biased region" description="Polar residues" evidence="10">
    <location>
        <begin position="256"/>
        <end position="272"/>
    </location>
</feature>
<feature type="compositionally biased region" description="Acidic residues" evidence="10">
    <location>
        <begin position="244"/>
        <end position="254"/>
    </location>
</feature>
<feature type="domain" description="E3 ubiquitin-protein ligase MARCHF6-like C-terminal" evidence="12">
    <location>
        <begin position="1294"/>
        <end position="1465"/>
    </location>
</feature>
<dbReference type="EMBL" id="JAAAIM010000285">
    <property type="protein sequence ID" value="KAG0290589.1"/>
    <property type="molecule type" value="Genomic_DNA"/>
</dbReference>
<evidence type="ECO:0000313" key="14">
    <source>
        <dbReference type="Proteomes" id="UP001194696"/>
    </source>
</evidence>
<evidence type="ECO:0000256" key="3">
    <source>
        <dbReference type="ARBA" id="ARBA00004906"/>
    </source>
</evidence>
<comment type="pathway">
    <text evidence="3">Protein modification; protein ubiquitination.</text>
</comment>
<evidence type="ECO:0000259" key="12">
    <source>
        <dbReference type="Pfam" id="PF23113"/>
    </source>
</evidence>
<organism evidence="13 14">
    <name type="scientific">Linnemannia gamsii</name>
    <dbReference type="NCBI Taxonomy" id="64522"/>
    <lineage>
        <taxon>Eukaryota</taxon>
        <taxon>Fungi</taxon>
        <taxon>Fungi incertae sedis</taxon>
        <taxon>Mucoromycota</taxon>
        <taxon>Mortierellomycotina</taxon>
        <taxon>Mortierellomycetes</taxon>
        <taxon>Mortierellales</taxon>
        <taxon>Mortierellaceae</taxon>
        <taxon>Linnemannia</taxon>
    </lineage>
</organism>
<accession>A0ABQ7K4V6</accession>
<feature type="compositionally biased region" description="Polar residues" evidence="10">
    <location>
        <begin position="344"/>
        <end position="361"/>
    </location>
</feature>
<feature type="region of interest" description="Disordered" evidence="10">
    <location>
        <begin position="344"/>
        <end position="393"/>
    </location>
</feature>
<evidence type="ECO:0000256" key="5">
    <source>
        <dbReference type="ARBA" id="ARBA00022679"/>
    </source>
</evidence>
<feature type="transmembrane region" description="Helical" evidence="11">
    <location>
        <begin position="876"/>
        <end position="907"/>
    </location>
</feature>
<feature type="transmembrane region" description="Helical" evidence="11">
    <location>
        <begin position="927"/>
        <end position="952"/>
    </location>
</feature>
<evidence type="ECO:0000256" key="4">
    <source>
        <dbReference type="ARBA" id="ARBA00012483"/>
    </source>
</evidence>
<dbReference type="PANTHER" id="PTHR13145:SF0">
    <property type="entry name" value="E3 UBIQUITIN-PROTEIN LIGASE MARCHF6"/>
    <property type="match status" value="1"/>
</dbReference>
<evidence type="ECO:0000256" key="8">
    <source>
        <dbReference type="ARBA" id="ARBA00022989"/>
    </source>
</evidence>
<keyword evidence="14" id="KW-1185">Reference proteome</keyword>
<proteinExistence type="predicted"/>
<feature type="transmembrane region" description="Helical" evidence="11">
    <location>
        <begin position="990"/>
        <end position="1009"/>
    </location>
</feature>
<dbReference type="Pfam" id="PF23113">
    <property type="entry name" value="MARCHF6_C"/>
    <property type="match status" value="1"/>
</dbReference>
<comment type="catalytic activity">
    <reaction evidence="1">
        <text>S-ubiquitinyl-[E2 ubiquitin-conjugating enzyme]-L-cysteine + [acceptor protein]-L-lysine = [E2 ubiquitin-conjugating enzyme]-L-cysteine + N(6)-ubiquitinyl-[acceptor protein]-L-lysine.</text>
        <dbReference type="EC" id="2.3.2.27"/>
    </reaction>
</comment>
<feature type="region of interest" description="Disordered" evidence="10">
    <location>
        <begin position="1578"/>
        <end position="1621"/>
    </location>
</feature>
<evidence type="ECO:0000256" key="10">
    <source>
        <dbReference type="SAM" id="MobiDB-lite"/>
    </source>
</evidence>
<feature type="transmembrane region" description="Helical" evidence="11">
    <location>
        <begin position="1252"/>
        <end position="1269"/>
    </location>
</feature>
<feature type="transmembrane region" description="Helical" evidence="11">
    <location>
        <begin position="1396"/>
        <end position="1419"/>
    </location>
</feature>
<comment type="subcellular location">
    <subcellularLocation>
        <location evidence="2">Membrane</location>
        <topology evidence="2">Multi-pass membrane protein</topology>
    </subcellularLocation>
</comment>
<gene>
    <name evidence="13" type="primary">MARCH6</name>
    <name evidence="13" type="ORF">BGZ96_005956</name>
</gene>
<evidence type="ECO:0000256" key="7">
    <source>
        <dbReference type="ARBA" id="ARBA00022786"/>
    </source>
</evidence>
<feature type="transmembrane region" description="Helical" evidence="11">
    <location>
        <begin position="1029"/>
        <end position="1047"/>
    </location>
</feature>
<evidence type="ECO:0000256" key="2">
    <source>
        <dbReference type="ARBA" id="ARBA00004141"/>
    </source>
</evidence>
<feature type="compositionally biased region" description="Basic and acidic residues" evidence="10">
    <location>
        <begin position="1612"/>
        <end position="1621"/>
    </location>
</feature>
<keyword evidence="5" id="KW-0808">Transferase</keyword>
<feature type="transmembrane region" description="Helical" evidence="11">
    <location>
        <begin position="1343"/>
        <end position="1363"/>
    </location>
</feature>
<feature type="compositionally biased region" description="Polar residues" evidence="10">
    <location>
        <begin position="460"/>
        <end position="475"/>
    </location>
</feature>
<keyword evidence="8 11" id="KW-1133">Transmembrane helix</keyword>
<feature type="region of interest" description="Disordered" evidence="10">
    <location>
        <begin position="233"/>
        <end position="298"/>
    </location>
</feature>
<dbReference type="InterPro" id="IPR056521">
    <property type="entry name" value="MARCHF6-like_C"/>
</dbReference>
<keyword evidence="7" id="KW-0833">Ubl conjugation pathway</keyword>
<comment type="caution">
    <text evidence="13">The sequence shown here is derived from an EMBL/GenBank/DDBJ whole genome shotgun (WGS) entry which is preliminary data.</text>
</comment>
<keyword evidence="6 11" id="KW-0812">Transmembrane</keyword>